<dbReference type="GO" id="GO:0016746">
    <property type="term" value="F:acyltransferase activity"/>
    <property type="evidence" value="ECO:0007669"/>
    <property type="project" value="UniProtKB-KW"/>
</dbReference>
<dbReference type="InterPro" id="IPR001242">
    <property type="entry name" value="Condensation_dom"/>
</dbReference>
<dbReference type="Pfam" id="PF00668">
    <property type="entry name" value="Condensation"/>
    <property type="match status" value="1"/>
</dbReference>
<sequence length="184" mass="20497">MNALGVFANIVPIRCSNNPSQRFSTLVKDCAEKAAAALEHSDVPFHLLLSQLGVTRSTTYTPMIQAFFDYRQGMRKKQPMGDCELELLSFQASKVPYDICLDIIDDAVEGDCVLHLLVRKDLYTEQQAQTLVKCLVKLAESFSRIPNTTLESAAMFDAQEVKPVLSFSKGERIPIPMHIADVCL</sequence>
<dbReference type="SUPFAM" id="SSF52777">
    <property type="entry name" value="CoA-dependent acyltransferases"/>
    <property type="match status" value="1"/>
</dbReference>
<feature type="domain" description="Condensation" evidence="1">
    <location>
        <begin position="3"/>
        <end position="160"/>
    </location>
</feature>
<evidence type="ECO:0000313" key="3">
    <source>
        <dbReference type="Proteomes" id="UP000800036"/>
    </source>
</evidence>
<dbReference type="Gene3D" id="3.30.559.30">
    <property type="entry name" value="Nonribosomal peptide synthetase, condensation domain"/>
    <property type="match status" value="1"/>
</dbReference>
<dbReference type="AlphaFoldDB" id="A0A6A5UG88"/>
<accession>A0A6A5UG88</accession>
<proteinExistence type="predicted"/>
<reference evidence="2" key="1">
    <citation type="journal article" date="2020" name="Stud. Mycol.">
        <title>101 Dothideomycetes genomes: a test case for predicting lifestyles and emergence of pathogens.</title>
        <authorList>
            <person name="Haridas S."/>
            <person name="Albert R."/>
            <person name="Binder M."/>
            <person name="Bloem J."/>
            <person name="Labutti K."/>
            <person name="Salamov A."/>
            <person name="Andreopoulos B."/>
            <person name="Baker S."/>
            <person name="Barry K."/>
            <person name="Bills G."/>
            <person name="Bluhm B."/>
            <person name="Cannon C."/>
            <person name="Castanera R."/>
            <person name="Culley D."/>
            <person name="Daum C."/>
            <person name="Ezra D."/>
            <person name="Gonzalez J."/>
            <person name="Henrissat B."/>
            <person name="Kuo A."/>
            <person name="Liang C."/>
            <person name="Lipzen A."/>
            <person name="Lutzoni F."/>
            <person name="Magnuson J."/>
            <person name="Mondo S."/>
            <person name="Nolan M."/>
            <person name="Ohm R."/>
            <person name="Pangilinan J."/>
            <person name="Park H.-J."/>
            <person name="Ramirez L."/>
            <person name="Alfaro M."/>
            <person name="Sun H."/>
            <person name="Tritt A."/>
            <person name="Yoshinaga Y."/>
            <person name="Zwiers L.-H."/>
            <person name="Turgeon B."/>
            <person name="Goodwin S."/>
            <person name="Spatafora J."/>
            <person name="Crous P."/>
            <person name="Grigoriev I."/>
        </authorList>
    </citation>
    <scope>NUCLEOTIDE SEQUENCE</scope>
    <source>
        <strain evidence="2">CBS 107.79</strain>
    </source>
</reference>
<dbReference type="Proteomes" id="UP000800036">
    <property type="component" value="Unassembled WGS sequence"/>
</dbReference>
<gene>
    <name evidence="2" type="ORF">BU23DRAFT_494743</name>
</gene>
<keyword evidence="2" id="KW-0808">Transferase</keyword>
<keyword evidence="2" id="KW-0012">Acyltransferase</keyword>
<evidence type="ECO:0000313" key="2">
    <source>
        <dbReference type="EMBL" id="KAF1963941.1"/>
    </source>
</evidence>
<evidence type="ECO:0000259" key="1">
    <source>
        <dbReference type="Pfam" id="PF00668"/>
    </source>
</evidence>
<name>A0A6A5UG88_9PLEO</name>
<dbReference type="OrthoDB" id="329835at2759"/>
<keyword evidence="3" id="KW-1185">Reference proteome</keyword>
<organism evidence="2 3">
    <name type="scientific">Bimuria novae-zelandiae CBS 107.79</name>
    <dbReference type="NCBI Taxonomy" id="1447943"/>
    <lineage>
        <taxon>Eukaryota</taxon>
        <taxon>Fungi</taxon>
        <taxon>Dikarya</taxon>
        <taxon>Ascomycota</taxon>
        <taxon>Pezizomycotina</taxon>
        <taxon>Dothideomycetes</taxon>
        <taxon>Pleosporomycetidae</taxon>
        <taxon>Pleosporales</taxon>
        <taxon>Massarineae</taxon>
        <taxon>Didymosphaeriaceae</taxon>
        <taxon>Bimuria</taxon>
    </lineage>
</organism>
<dbReference type="EMBL" id="ML976836">
    <property type="protein sequence ID" value="KAF1963941.1"/>
    <property type="molecule type" value="Genomic_DNA"/>
</dbReference>
<protein>
    <submittedName>
        <fullName evidence="2">CoA-dependent acyltransferase</fullName>
    </submittedName>
</protein>